<accession>A0A8J2RX33</accession>
<feature type="chain" id="PRO_5035175454" description="TNFR-Cys domain-containing protein" evidence="3">
    <location>
        <begin position="36"/>
        <end position="483"/>
    </location>
</feature>
<feature type="compositionally biased region" description="Polar residues" evidence="1">
    <location>
        <begin position="436"/>
        <end position="453"/>
    </location>
</feature>
<feature type="transmembrane region" description="Helical" evidence="2">
    <location>
        <begin position="136"/>
        <end position="161"/>
    </location>
</feature>
<evidence type="ECO:0000256" key="3">
    <source>
        <dbReference type="SAM" id="SignalP"/>
    </source>
</evidence>
<reference evidence="4" key="1">
    <citation type="submission" date="2021-11" db="EMBL/GenBank/DDBJ databases">
        <authorList>
            <person name="Schell T."/>
        </authorList>
    </citation>
    <scope>NUCLEOTIDE SEQUENCE</scope>
    <source>
        <strain evidence="4">M5</strain>
    </source>
</reference>
<gene>
    <name evidence="4" type="ORF">DGAL_LOCUS11699</name>
</gene>
<dbReference type="EMBL" id="CAKKLH010000283">
    <property type="protein sequence ID" value="CAH0108325.1"/>
    <property type="molecule type" value="Genomic_DNA"/>
</dbReference>
<dbReference type="Proteomes" id="UP000789390">
    <property type="component" value="Unassembled WGS sequence"/>
</dbReference>
<evidence type="ECO:0000313" key="4">
    <source>
        <dbReference type="EMBL" id="CAH0108325.1"/>
    </source>
</evidence>
<sequence>MGYKAVEKIHPTKPTRTMAIQKVFLILVLTSVVSSMDIPAMQCKRDADCSDSDGSYYCLFSMCERCIPCEQVLYRRSPVTLNEQRVGCAKTEDDCGVCLPGYQSEDLTGQRHSMKCYPMKSEPPVNFSSSATLNTFGATLTSIIICTILAIIAAGSCFVYVKHRQSETTTQPAVNHSKDESRKLVDRLPPPYEDPEEPAVCGVARISEPVYTRVIVQPDYLNQATPINHYHRHPKMESDSDEDFAVLHGAEPHPEDGNGSTETIPSLWEPNSNLDLHVDSPGGGESGCTSTPRLHTELIRSQSLELCHSPPSPGILTASRSDPTLPIGSRRRHSSGGESYAHRHIRLSMHRLPITSPVVPPANPNDPAQQSVPSCSRSIDQCQHEDCEPTEPQAFVFDDSQVSTASHFDDSYENAFRSNLTTSILSFTGSLYGHQISSSTPNSGETGRGSQDSGFFDQSRRRPATDELSFGLALFVKRPREFE</sequence>
<keyword evidence="3" id="KW-0732">Signal</keyword>
<evidence type="ECO:0000313" key="5">
    <source>
        <dbReference type="Proteomes" id="UP000789390"/>
    </source>
</evidence>
<evidence type="ECO:0000256" key="2">
    <source>
        <dbReference type="SAM" id="Phobius"/>
    </source>
</evidence>
<feature type="signal peptide" evidence="3">
    <location>
        <begin position="1"/>
        <end position="35"/>
    </location>
</feature>
<keyword evidence="2" id="KW-0812">Transmembrane</keyword>
<dbReference type="AlphaFoldDB" id="A0A8J2RX33"/>
<keyword evidence="5" id="KW-1185">Reference proteome</keyword>
<evidence type="ECO:0008006" key="6">
    <source>
        <dbReference type="Google" id="ProtNLM"/>
    </source>
</evidence>
<keyword evidence="2" id="KW-0472">Membrane</keyword>
<organism evidence="4 5">
    <name type="scientific">Daphnia galeata</name>
    <dbReference type="NCBI Taxonomy" id="27404"/>
    <lineage>
        <taxon>Eukaryota</taxon>
        <taxon>Metazoa</taxon>
        <taxon>Ecdysozoa</taxon>
        <taxon>Arthropoda</taxon>
        <taxon>Crustacea</taxon>
        <taxon>Branchiopoda</taxon>
        <taxon>Diplostraca</taxon>
        <taxon>Cladocera</taxon>
        <taxon>Anomopoda</taxon>
        <taxon>Daphniidae</taxon>
        <taxon>Daphnia</taxon>
    </lineage>
</organism>
<name>A0A8J2RX33_9CRUS</name>
<feature type="region of interest" description="Disordered" evidence="1">
    <location>
        <begin position="310"/>
        <end position="339"/>
    </location>
</feature>
<feature type="region of interest" description="Disordered" evidence="1">
    <location>
        <begin position="436"/>
        <end position="462"/>
    </location>
</feature>
<evidence type="ECO:0000256" key="1">
    <source>
        <dbReference type="SAM" id="MobiDB-lite"/>
    </source>
</evidence>
<dbReference type="OrthoDB" id="6347282at2759"/>
<proteinExistence type="predicted"/>
<comment type="caution">
    <text evidence="4">The sequence shown here is derived from an EMBL/GenBank/DDBJ whole genome shotgun (WGS) entry which is preliminary data.</text>
</comment>
<keyword evidence="2" id="KW-1133">Transmembrane helix</keyword>
<protein>
    <recommendedName>
        <fullName evidence="6">TNFR-Cys domain-containing protein</fullName>
    </recommendedName>
</protein>